<keyword evidence="1" id="KW-0653">Protein transport</keyword>
<dbReference type="GO" id="GO:0015031">
    <property type="term" value="P:protein transport"/>
    <property type="evidence" value="ECO:0007669"/>
    <property type="project" value="UniProtKB-KW"/>
</dbReference>
<dbReference type="Proteomes" id="UP000636800">
    <property type="component" value="Chromosome 1"/>
</dbReference>
<proteinExistence type="predicted"/>
<comment type="caution">
    <text evidence="3">The sequence shown here is derived from an EMBL/GenBank/DDBJ whole genome shotgun (WGS) entry which is preliminary data.</text>
</comment>
<organism evidence="3 4">
    <name type="scientific">Vanilla planifolia</name>
    <name type="common">Vanilla</name>
    <dbReference type="NCBI Taxonomy" id="51239"/>
    <lineage>
        <taxon>Eukaryota</taxon>
        <taxon>Viridiplantae</taxon>
        <taxon>Streptophyta</taxon>
        <taxon>Embryophyta</taxon>
        <taxon>Tracheophyta</taxon>
        <taxon>Spermatophyta</taxon>
        <taxon>Magnoliopsida</taxon>
        <taxon>Liliopsida</taxon>
        <taxon>Asparagales</taxon>
        <taxon>Orchidaceae</taxon>
        <taxon>Vanilloideae</taxon>
        <taxon>Vanilleae</taxon>
        <taxon>Vanilla</taxon>
    </lineage>
</organism>
<reference evidence="3 4" key="1">
    <citation type="journal article" date="2020" name="Nat. Food">
        <title>A phased Vanilla planifolia genome enables genetic improvement of flavour and production.</title>
        <authorList>
            <person name="Hasing T."/>
            <person name="Tang H."/>
            <person name="Brym M."/>
            <person name="Khazi F."/>
            <person name="Huang T."/>
            <person name="Chambers A.H."/>
        </authorList>
    </citation>
    <scope>NUCLEOTIDE SEQUENCE [LARGE SCALE GENOMIC DNA]</scope>
    <source>
        <tissue evidence="3">Leaf</tissue>
    </source>
</reference>
<evidence type="ECO:0000313" key="4">
    <source>
        <dbReference type="Proteomes" id="UP000636800"/>
    </source>
</evidence>
<keyword evidence="1" id="KW-0813">Transport</keyword>
<name>A0A835S598_VANPL</name>
<dbReference type="GO" id="GO:0016192">
    <property type="term" value="P:vesicle-mediated transport"/>
    <property type="evidence" value="ECO:0007669"/>
    <property type="project" value="InterPro"/>
</dbReference>
<evidence type="ECO:0000256" key="1">
    <source>
        <dbReference type="ARBA" id="ARBA00022927"/>
    </source>
</evidence>
<dbReference type="GO" id="GO:0016020">
    <property type="term" value="C:membrane"/>
    <property type="evidence" value="ECO:0007669"/>
    <property type="project" value="InterPro"/>
</dbReference>
<protein>
    <recommendedName>
        <fullName evidence="2">Syntaxin N-terminal domain-containing protein</fullName>
    </recommendedName>
</protein>
<sequence>MNNLMTRSFLSYADLKKEAVKDIEAGGDRDDEWPDIETSNVDKTLKTFFVEAGLVKEEMASIRDLLALLESANQESKTACKMEETRAIRGRINGHIVEVLKKARRIRERLEAMDSANAANRGLSGCREGTRWIAPGRR</sequence>
<gene>
    <name evidence="3" type="ORF">HPP92_001958</name>
</gene>
<feature type="domain" description="Syntaxin N-terminal" evidence="2">
    <location>
        <begin position="42"/>
        <end position="124"/>
    </location>
</feature>
<evidence type="ECO:0000313" key="3">
    <source>
        <dbReference type="EMBL" id="KAG0497267.1"/>
    </source>
</evidence>
<keyword evidence="4" id="KW-1185">Reference proteome</keyword>
<dbReference type="AlphaFoldDB" id="A0A835S598"/>
<dbReference type="EMBL" id="JADCNL010000001">
    <property type="protein sequence ID" value="KAG0497267.1"/>
    <property type="molecule type" value="Genomic_DNA"/>
</dbReference>
<dbReference type="SUPFAM" id="SSF47661">
    <property type="entry name" value="t-snare proteins"/>
    <property type="match status" value="1"/>
</dbReference>
<dbReference type="InterPro" id="IPR010989">
    <property type="entry name" value="SNARE"/>
</dbReference>
<accession>A0A835S598</accession>
<dbReference type="Gene3D" id="1.20.58.70">
    <property type="match status" value="1"/>
</dbReference>
<dbReference type="Pfam" id="PF00804">
    <property type="entry name" value="Syntaxin"/>
    <property type="match status" value="1"/>
</dbReference>
<dbReference type="OrthoDB" id="1935489at2759"/>
<dbReference type="InterPro" id="IPR006011">
    <property type="entry name" value="Syntaxin_N"/>
</dbReference>
<evidence type="ECO:0000259" key="2">
    <source>
        <dbReference type="Pfam" id="PF00804"/>
    </source>
</evidence>